<evidence type="ECO:0000256" key="1">
    <source>
        <dbReference type="SAM" id="MobiDB-lite"/>
    </source>
</evidence>
<feature type="region of interest" description="Disordered" evidence="1">
    <location>
        <begin position="1305"/>
        <end position="1386"/>
    </location>
</feature>
<protein>
    <submittedName>
        <fullName evidence="2">Uncharacterized protein</fullName>
    </submittedName>
</protein>
<dbReference type="Proteomes" id="UP000037923">
    <property type="component" value="Unassembled WGS sequence"/>
</dbReference>
<sequence>MPSSQALSNLSAPTQKVIASTANSSGQRSLPVDVSIAFHRFHRWLAQLQKSVDAVCDDAYVLDRLILQGVLPLRQHSGASPTAAQNGLKAAVYELLVGAAERERVEVQKARQHHRAWKLTGTAQGRPGDKKAATYSHFRCSSSSAAANSDVTDAAIIAHNSTPPCPCCVFLAQQHMTSGEQRSHSSGHSSEDDDEDCGEGNNMMPNGITNGARHRHSNHDKHVVAANYAANSTPGSHHESPHRRQSSTTAFALSASFPARLKDAVRVGSGTAMAQTVTAHSSHASRKLSSVSGTSSSREHENSTLSRFGSRGQSAEASKAAAPQLLLPVTTVSPVCWLSAAASTDEEGSDNENDNGGDDDEALRKTSDATSNNKSAADAVSMLAAVTHPIPVGSDTMPSRTLHSFWSHVMPEDVRRCFLCSGQLLFQGCWHALYLLQLLTMLSAVPAMVAPLPLPPPTVLKTQPVEALLLLLQTAQRCFVAGLTLTAAVSTPCWPSSSSQRNDLKETCHDARGQATHTAIVNTSSNTTASNRSALDVLRGGHGGGTAAQSPPVSAFLASSSLTQQQSKEDQMLSSLAISILGVVDAIGGVAAPVLWPHKPVCYSSASSAAAVPAVSSPHSLTDAASTEKCTLLDLRGDVLALRFRVFYGAFLILMAHNGADRGTAALAAASVDILTLLTAVHGAQPHDSSKTSKGGLSDIIYLNMMRAFALLVAPRGNPAARAVVENISNINCGDDLVVLDDDLRALCCVVALLNVFADVVRAQEDGRSSNVSSTAGDFHLSDSATHLIDAIVFPALVALQNSSRGNCSAQARPLLALWWLLRAETVRQLADTAKKTQAVKATVRVLEREVSLMEDDNSSSSSDEGQSNVGVMHWSGWLKEASRAAVRASNAASEFLGLTFLTASPFGFSSPLTSSSRDCSLRWRLPLELPPHGGMDVACLPLAWVRMWLLLCPPLFHISPTNALALQHTVQQQQQQQLQRKLAKERKDAAAACEEEESSMAASTLHTGKSNGKAPPRGGKSSRKSGGKSGESAKTASKAGGQDLSTQKCECAVVGKRRGNNSEATSSPGLNQAEIHLRDADVLQLRLQISTEPTFFWVRWCQLFLPAPPTSSPPSSSSQRQEGGEEDRSSKKAEVSPETLSPVAAAVADAIALLRNPSLASSVSSLPSQNASTMDVPKSTHNSAAPPLSTTQLVRTLQSAFPLMIAQDLVRALEAQSQLFLASEAYSTTTAATMARATACSTGTGNALFAPYSFVSSLTPLREVVSTFYHNFQAASLRTARPSPPRASSLPICVDDKLLSSSTTSSPLLKSDGIHATAPQPTRAGIRRPPLMATCTMPRRGAGKGKSSSPPPPQATGTDPAAPTIAATADDSVPPSSLPAAHAEQ</sequence>
<keyword evidence="3" id="KW-1185">Reference proteome</keyword>
<evidence type="ECO:0000313" key="3">
    <source>
        <dbReference type="Proteomes" id="UP000037923"/>
    </source>
</evidence>
<dbReference type="RefSeq" id="XP_015664406.1">
    <property type="nucleotide sequence ID" value="XM_015796398.1"/>
</dbReference>
<feature type="compositionally biased region" description="Low complexity" evidence="1">
    <location>
        <begin position="1356"/>
        <end position="1372"/>
    </location>
</feature>
<evidence type="ECO:0000313" key="2">
    <source>
        <dbReference type="EMBL" id="KPA85967.1"/>
    </source>
</evidence>
<feature type="compositionally biased region" description="Low complexity" evidence="1">
    <location>
        <begin position="1031"/>
        <end position="1042"/>
    </location>
</feature>
<feature type="region of interest" description="Disordered" evidence="1">
    <location>
        <begin position="990"/>
        <end position="1042"/>
    </location>
</feature>
<name>A0A0M9GA58_LEPPY</name>
<organism evidence="2 3">
    <name type="scientific">Leptomonas pyrrhocoris</name>
    <name type="common">Firebug parasite</name>
    <dbReference type="NCBI Taxonomy" id="157538"/>
    <lineage>
        <taxon>Eukaryota</taxon>
        <taxon>Discoba</taxon>
        <taxon>Euglenozoa</taxon>
        <taxon>Kinetoplastea</taxon>
        <taxon>Metakinetoplastina</taxon>
        <taxon>Trypanosomatida</taxon>
        <taxon>Trypanosomatidae</taxon>
        <taxon>Leishmaniinae</taxon>
        <taxon>Leptomonas</taxon>
    </lineage>
</organism>
<feature type="region of interest" description="Disordered" evidence="1">
    <location>
        <begin position="178"/>
        <end position="217"/>
    </location>
</feature>
<proteinExistence type="predicted"/>
<reference evidence="2 3" key="1">
    <citation type="submission" date="2015-07" db="EMBL/GenBank/DDBJ databases">
        <title>High-quality genome of monoxenous trypanosomatid Leptomonas pyrrhocoris.</title>
        <authorList>
            <person name="Flegontov P."/>
            <person name="Butenko A."/>
            <person name="Firsov S."/>
            <person name="Vlcek C."/>
            <person name="Logacheva M.D."/>
            <person name="Field M."/>
            <person name="Filatov D."/>
            <person name="Flegontova O."/>
            <person name="Gerasimov E."/>
            <person name="Jackson A.P."/>
            <person name="Kelly S."/>
            <person name="Opperdoes F."/>
            <person name="O'Reilly A."/>
            <person name="Votypka J."/>
            <person name="Yurchenko V."/>
            <person name="Lukes J."/>
        </authorList>
    </citation>
    <scope>NUCLEOTIDE SEQUENCE [LARGE SCALE GENOMIC DNA]</scope>
    <source>
        <strain evidence="2">H10</strain>
    </source>
</reference>
<feature type="compositionally biased region" description="Acidic residues" evidence="1">
    <location>
        <begin position="344"/>
        <end position="361"/>
    </location>
</feature>
<dbReference type="GeneID" id="26900560"/>
<feature type="region of interest" description="Disordered" evidence="1">
    <location>
        <begin position="1162"/>
        <end position="1187"/>
    </location>
</feature>
<feature type="compositionally biased region" description="Basic and acidic residues" evidence="1">
    <location>
        <begin position="1123"/>
        <end position="1136"/>
    </location>
</feature>
<feature type="compositionally biased region" description="Low complexity" evidence="1">
    <location>
        <begin position="178"/>
        <end position="188"/>
    </location>
</feature>
<feature type="region of interest" description="Disordered" evidence="1">
    <location>
        <begin position="276"/>
        <end position="316"/>
    </location>
</feature>
<dbReference type="VEuPathDB" id="TriTrypDB:LpyrH10_01_2620"/>
<comment type="caution">
    <text evidence="2">The sequence shown here is derived from an EMBL/GenBank/DDBJ whole genome shotgun (WGS) entry which is preliminary data.</text>
</comment>
<feature type="compositionally biased region" description="Polar residues" evidence="1">
    <location>
        <begin position="276"/>
        <end position="296"/>
    </location>
</feature>
<feature type="region of interest" description="Disordered" evidence="1">
    <location>
        <begin position="1109"/>
        <end position="1140"/>
    </location>
</feature>
<feature type="compositionally biased region" description="Low complexity" evidence="1">
    <location>
        <begin position="1162"/>
        <end position="1173"/>
    </location>
</feature>
<feature type="compositionally biased region" description="Polar residues" evidence="1">
    <location>
        <begin position="303"/>
        <end position="316"/>
    </location>
</feature>
<gene>
    <name evidence="2" type="ORF">ABB37_00262</name>
</gene>
<dbReference type="OMA" id="ICLHRYL"/>
<accession>A0A0M9GA58</accession>
<dbReference type="OrthoDB" id="273710at2759"/>
<feature type="region of interest" description="Disordered" evidence="1">
    <location>
        <begin position="342"/>
        <end position="374"/>
    </location>
</feature>
<dbReference type="EMBL" id="LGTL01000001">
    <property type="protein sequence ID" value="KPA85967.1"/>
    <property type="molecule type" value="Genomic_DNA"/>
</dbReference>